<organism evidence="2 3">
    <name type="scientific">Roseibium aggregatum (strain ATCC 25650 / DSM 13394 / JCM 20685 / NBRC 16684 / NCIMB 2208 / IAM 12614 / B1)</name>
    <name type="common">Stappia aggregata</name>
    <dbReference type="NCBI Taxonomy" id="384765"/>
    <lineage>
        <taxon>Bacteria</taxon>
        <taxon>Pseudomonadati</taxon>
        <taxon>Pseudomonadota</taxon>
        <taxon>Alphaproteobacteria</taxon>
        <taxon>Hyphomicrobiales</taxon>
        <taxon>Stappiaceae</taxon>
        <taxon>Roseibium</taxon>
    </lineage>
</organism>
<sequence>MGNTLEARLNRGGQGGDVWVPGPLEIKTTGRFRATGAAEAASAPQMERGGGANVRNTPSGALETEAGR</sequence>
<dbReference type="AlphaFoldDB" id="A0NU90"/>
<feature type="region of interest" description="Disordered" evidence="1">
    <location>
        <begin position="1"/>
        <end position="22"/>
    </location>
</feature>
<dbReference type="EMBL" id="AAUW01000009">
    <property type="protein sequence ID" value="EAV43492.1"/>
    <property type="molecule type" value="Genomic_DNA"/>
</dbReference>
<reference evidence="2 3" key="1">
    <citation type="submission" date="2006-05" db="EMBL/GenBank/DDBJ databases">
        <authorList>
            <person name="King G."/>
            <person name="Ferriera S."/>
            <person name="Johnson J."/>
            <person name="Kravitz S."/>
            <person name="Beeson K."/>
            <person name="Sutton G."/>
            <person name="Rogers Y.-H."/>
            <person name="Friedman R."/>
            <person name="Frazier M."/>
            <person name="Venter J.C."/>
        </authorList>
    </citation>
    <scope>NUCLEOTIDE SEQUENCE [LARGE SCALE GENOMIC DNA]</scope>
    <source>
        <strain evidence="3">ATCC 25650 / DSM 13394 / JCM 20685 / NBRC 16684 / NCIMB 2208 / IAM 12614 / B1</strain>
    </source>
</reference>
<dbReference type="GeneID" id="68847014"/>
<evidence type="ECO:0000313" key="3">
    <source>
        <dbReference type="Proteomes" id="UP000004848"/>
    </source>
</evidence>
<protein>
    <submittedName>
        <fullName evidence="2">Uncharacterized protein</fullName>
    </submittedName>
</protein>
<comment type="caution">
    <text evidence="2">The sequence shown here is derived from an EMBL/GenBank/DDBJ whole genome shotgun (WGS) entry which is preliminary data.</text>
</comment>
<evidence type="ECO:0000313" key="2">
    <source>
        <dbReference type="EMBL" id="EAV43492.1"/>
    </source>
</evidence>
<accession>A0NU90</accession>
<name>A0NU90_ROSAI</name>
<feature type="region of interest" description="Disordered" evidence="1">
    <location>
        <begin position="35"/>
        <end position="68"/>
    </location>
</feature>
<gene>
    <name evidence="2" type="ORF">SIAM614_02406</name>
</gene>
<dbReference type="Proteomes" id="UP000004848">
    <property type="component" value="Unassembled WGS sequence"/>
</dbReference>
<proteinExistence type="predicted"/>
<dbReference type="RefSeq" id="WP_006935289.1">
    <property type="nucleotide sequence ID" value="NZ_AAUW01000009.1"/>
</dbReference>
<evidence type="ECO:0000256" key="1">
    <source>
        <dbReference type="SAM" id="MobiDB-lite"/>
    </source>
</evidence>